<evidence type="ECO:0000256" key="5">
    <source>
        <dbReference type="ARBA" id="ARBA00023054"/>
    </source>
</evidence>
<feature type="region of interest" description="Disordered" evidence="9">
    <location>
        <begin position="283"/>
        <end position="312"/>
    </location>
</feature>
<dbReference type="InterPro" id="IPR024461">
    <property type="entry name" value="CCDC90-like"/>
</dbReference>
<evidence type="ECO:0000256" key="8">
    <source>
        <dbReference type="SAM" id="Coils"/>
    </source>
</evidence>
<evidence type="ECO:0000256" key="4">
    <source>
        <dbReference type="ARBA" id="ARBA00022989"/>
    </source>
</evidence>
<organism evidence="11 12">
    <name type="scientific">Zygosaccharomyces rouxii</name>
    <dbReference type="NCBI Taxonomy" id="4956"/>
    <lineage>
        <taxon>Eukaryota</taxon>
        <taxon>Fungi</taxon>
        <taxon>Dikarya</taxon>
        <taxon>Ascomycota</taxon>
        <taxon>Saccharomycotina</taxon>
        <taxon>Saccharomycetes</taxon>
        <taxon>Saccharomycetales</taxon>
        <taxon>Saccharomycetaceae</taxon>
        <taxon>Zygosaccharomyces</taxon>
    </lineage>
</organism>
<evidence type="ECO:0000256" key="1">
    <source>
        <dbReference type="ARBA" id="ARBA00004173"/>
    </source>
</evidence>
<keyword evidence="4 10" id="KW-1133">Transmembrane helix</keyword>
<evidence type="ECO:0000256" key="3">
    <source>
        <dbReference type="ARBA" id="ARBA00022692"/>
    </source>
</evidence>
<protein>
    <submittedName>
        <fullName evidence="11">Uncharacterized protein</fullName>
    </submittedName>
</protein>
<dbReference type="AlphaFoldDB" id="A0A1Q3AEP3"/>
<keyword evidence="7 10" id="KW-0472">Membrane</keyword>
<evidence type="ECO:0000256" key="9">
    <source>
        <dbReference type="SAM" id="MobiDB-lite"/>
    </source>
</evidence>
<evidence type="ECO:0000256" key="10">
    <source>
        <dbReference type="SAM" id="Phobius"/>
    </source>
</evidence>
<dbReference type="PANTHER" id="PTHR14360">
    <property type="entry name" value="PROTEIN FMP32, MITOCHONDRIAL"/>
    <property type="match status" value="1"/>
</dbReference>
<evidence type="ECO:0000256" key="6">
    <source>
        <dbReference type="ARBA" id="ARBA00023128"/>
    </source>
</evidence>
<evidence type="ECO:0000256" key="2">
    <source>
        <dbReference type="ARBA" id="ARBA00004370"/>
    </source>
</evidence>
<comment type="subcellular location">
    <subcellularLocation>
        <location evidence="2">Membrane</location>
    </subcellularLocation>
    <subcellularLocation>
        <location evidence="1">Mitochondrion</location>
    </subcellularLocation>
</comment>
<comment type="caution">
    <text evidence="11">The sequence shown here is derived from an EMBL/GenBank/DDBJ whole genome shotgun (WGS) entry which is preliminary data.</text>
</comment>
<dbReference type="GO" id="GO:0016020">
    <property type="term" value="C:membrane"/>
    <property type="evidence" value="ECO:0007669"/>
    <property type="project" value="UniProtKB-SubCell"/>
</dbReference>
<feature type="compositionally biased region" description="Acidic residues" evidence="9">
    <location>
        <begin position="285"/>
        <end position="312"/>
    </location>
</feature>
<dbReference type="Pfam" id="PF07798">
    <property type="entry name" value="CCDC90-like"/>
    <property type="match status" value="1"/>
</dbReference>
<feature type="coiled-coil region" evidence="8">
    <location>
        <begin position="161"/>
        <end position="188"/>
    </location>
</feature>
<keyword evidence="5 8" id="KW-0175">Coiled coil</keyword>
<name>A0A1Q3AEP3_ZYGRO</name>
<keyword evidence="6" id="KW-0496">Mitochondrion</keyword>
<dbReference type="OrthoDB" id="5424147at2759"/>
<evidence type="ECO:0000313" key="12">
    <source>
        <dbReference type="Proteomes" id="UP000187013"/>
    </source>
</evidence>
<evidence type="ECO:0000313" key="11">
    <source>
        <dbReference type="EMBL" id="GAV54120.1"/>
    </source>
</evidence>
<dbReference type="PANTHER" id="PTHR14360:SF12">
    <property type="entry name" value="MOZ PROTEIN REPRESENTS A CHROMATIN-ASSOCIATED ACETYLTRANSFERASE"/>
    <property type="match status" value="1"/>
</dbReference>
<feature type="transmembrane region" description="Helical" evidence="10">
    <location>
        <begin position="245"/>
        <end position="263"/>
    </location>
</feature>
<sequence>MLLLLRHANFNGALRVLRPQRAASFARVSVRAQRSLQTSSRCNSIAKNLQDQQARSNQASENFLKQMPERLVSEGDGLKPTTAANQFDTLELHQRLNLQGYTPQQSEAIVTLLLELLDEFFYRDYNRIYLNDMELENQSHLFHAAETELKYAIQNSRDTQLNNQHLQLMKLIRDLESLHDEMNEMTINFLQKDSKVDFHNQKIENTLLQRRVKMELSDCDNKISTQILGNTRSDIENLRWQTTRSGLLAVLILVFFMVGGASISKRLSMEHDKPVQVTLHTVDPEERDADEEDSTLDQIILDEDEVNPDVKR</sequence>
<proteinExistence type="predicted"/>
<accession>A0A1Q3AEP3</accession>
<dbReference type="GO" id="GO:0005739">
    <property type="term" value="C:mitochondrion"/>
    <property type="evidence" value="ECO:0007669"/>
    <property type="project" value="UniProtKB-SubCell"/>
</dbReference>
<keyword evidence="3 10" id="KW-0812">Transmembrane</keyword>
<dbReference type="Proteomes" id="UP000187013">
    <property type="component" value="Unassembled WGS sequence"/>
</dbReference>
<reference evidence="11 12" key="1">
    <citation type="submission" date="2016-08" db="EMBL/GenBank/DDBJ databases">
        <title>Draft genome sequence of allopolyploid Zygosaccharomyces rouxii.</title>
        <authorList>
            <person name="Watanabe J."/>
            <person name="Uehara K."/>
            <person name="Mogi Y."/>
            <person name="Tsukioka Y."/>
        </authorList>
    </citation>
    <scope>NUCLEOTIDE SEQUENCE [LARGE SCALE GENOMIC DNA]</scope>
    <source>
        <strain evidence="11 12">NBRC 110957</strain>
    </source>
</reference>
<gene>
    <name evidence="11" type="ORF">ZYGR_0AK06220</name>
</gene>
<dbReference type="EMBL" id="BDGX01000037">
    <property type="protein sequence ID" value="GAV54120.1"/>
    <property type="molecule type" value="Genomic_DNA"/>
</dbReference>
<evidence type="ECO:0000256" key="7">
    <source>
        <dbReference type="ARBA" id="ARBA00023136"/>
    </source>
</evidence>